<proteinExistence type="predicted"/>
<dbReference type="InterPro" id="IPR016064">
    <property type="entry name" value="NAD/diacylglycerol_kinase_sf"/>
</dbReference>
<gene>
    <name evidence="2" type="ORF">KUTeg_002559</name>
</gene>
<reference evidence="2 3" key="1">
    <citation type="submission" date="2022-12" db="EMBL/GenBank/DDBJ databases">
        <title>Chromosome-level genome of Tegillarca granosa.</title>
        <authorList>
            <person name="Kim J."/>
        </authorList>
    </citation>
    <scope>NUCLEOTIDE SEQUENCE [LARGE SCALE GENOMIC DNA]</scope>
    <source>
        <strain evidence="2">Teg-2019</strain>
        <tissue evidence="2">Adductor muscle</tissue>
    </source>
</reference>
<evidence type="ECO:0000313" key="3">
    <source>
        <dbReference type="Proteomes" id="UP001217089"/>
    </source>
</evidence>
<evidence type="ECO:0000259" key="1">
    <source>
        <dbReference type="PROSITE" id="PS50146"/>
    </source>
</evidence>
<dbReference type="EMBL" id="JARBDR010000141">
    <property type="protein sequence ID" value="KAJ8320972.1"/>
    <property type="molecule type" value="Genomic_DNA"/>
</dbReference>
<sequence>MLIGLANRNFDAVFITTRPKRLLVIINPVSGNHTSERDFKTIVKPIFESAGITTDVLETLQLAAIKSKNRNQYVHMSFTKIKEETL</sequence>
<dbReference type="InterPro" id="IPR017438">
    <property type="entry name" value="ATP-NAD_kinase_N"/>
</dbReference>
<keyword evidence="3" id="KW-1185">Reference proteome</keyword>
<dbReference type="PROSITE" id="PS50146">
    <property type="entry name" value="DAGK"/>
    <property type="match status" value="1"/>
</dbReference>
<protein>
    <recommendedName>
        <fullName evidence="1">DAGKc domain-containing protein</fullName>
    </recommendedName>
</protein>
<name>A0ABQ9FVZ9_TEGGR</name>
<dbReference type="Proteomes" id="UP001217089">
    <property type="component" value="Unassembled WGS sequence"/>
</dbReference>
<evidence type="ECO:0000313" key="2">
    <source>
        <dbReference type="EMBL" id="KAJ8320972.1"/>
    </source>
</evidence>
<organism evidence="2 3">
    <name type="scientific">Tegillarca granosa</name>
    <name type="common">Malaysian cockle</name>
    <name type="synonym">Anadara granosa</name>
    <dbReference type="NCBI Taxonomy" id="220873"/>
    <lineage>
        <taxon>Eukaryota</taxon>
        <taxon>Metazoa</taxon>
        <taxon>Spiralia</taxon>
        <taxon>Lophotrochozoa</taxon>
        <taxon>Mollusca</taxon>
        <taxon>Bivalvia</taxon>
        <taxon>Autobranchia</taxon>
        <taxon>Pteriomorphia</taxon>
        <taxon>Arcoida</taxon>
        <taxon>Arcoidea</taxon>
        <taxon>Arcidae</taxon>
        <taxon>Tegillarca</taxon>
    </lineage>
</organism>
<accession>A0ABQ9FVZ9</accession>
<dbReference type="Gene3D" id="3.40.50.10330">
    <property type="entry name" value="Probable inorganic polyphosphate/atp-NAD kinase, domain 1"/>
    <property type="match status" value="1"/>
</dbReference>
<feature type="domain" description="DAGKc" evidence="1">
    <location>
        <begin position="17"/>
        <end position="56"/>
    </location>
</feature>
<dbReference type="SUPFAM" id="SSF111331">
    <property type="entry name" value="NAD kinase/diacylglycerol kinase-like"/>
    <property type="match status" value="1"/>
</dbReference>
<dbReference type="InterPro" id="IPR001206">
    <property type="entry name" value="Diacylglycerol_kinase_cat_dom"/>
</dbReference>
<comment type="caution">
    <text evidence="2">The sequence shown here is derived from an EMBL/GenBank/DDBJ whole genome shotgun (WGS) entry which is preliminary data.</text>
</comment>